<evidence type="ECO:0000313" key="12">
    <source>
        <dbReference type="EMBL" id="TVY57672.1"/>
    </source>
</evidence>
<dbReference type="GO" id="GO:1990527">
    <property type="term" value="C:Tec1p-Ste12p-Dig1p complex"/>
    <property type="evidence" value="ECO:0007669"/>
    <property type="project" value="TreeGrafter"/>
</dbReference>
<proteinExistence type="predicted"/>
<evidence type="ECO:0000256" key="2">
    <source>
        <dbReference type="ARBA" id="ARBA00022723"/>
    </source>
</evidence>
<dbReference type="InterPro" id="IPR052127">
    <property type="entry name" value="STE12_transcription_factor"/>
</dbReference>
<comment type="caution">
    <text evidence="12">The sequence shown here is derived from an EMBL/GenBank/DDBJ whole genome shotgun (WGS) entry which is preliminary data.</text>
</comment>
<dbReference type="Proteomes" id="UP000481288">
    <property type="component" value="Unassembled WGS sequence"/>
</dbReference>
<dbReference type="GO" id="GO:0005634">
    <property type="term" value="C:nucleus"/>
    <property type="evidence" value="ECO:0007669"/>
    <property type="project" value="UniProtKB-SubCell"/>
</dbReference>
<dbReference type="SUPFAM" id="SSF57667">
    <property type="entry name" value="beta-beta-alpha zinc fingers"/>
    <property type="match status" value="1"/>
</dbReference>
<keyword evidence="6" id="KW-0805">Transcription regulation</keyword>
<evidence type="ECO:0000259" key="11">
    <source>
        <dbReference type="PROSITE" id="PS50157"/>
    </source>
</evidence>
<dbReference type="PANTHER" id="PTHR47427">
    <property type="entry name" value="PROTEIN STE12"/>
    <property type="match status" value="1"/>
</dbReference>
<gene>
    <name evidence="12" type="primary">steA_0</name>
    <name evidence="12" type="ORF">LCER1_G004181</name>
</gene>
<evidence type="ECO:0000256" key="7">
    <source>
        <dbReference type="ARBA" id="ARBA00023163"/>
    </source>
</evidence>
<dbReference type="PANTHER" id="PTHR47427:SF1">
    <property type="entry name" value="PROTEIN STE12"/>
    <property type="match status" value="1"/>
</dbReference>
<feature type="compositionally biased region" description="Acidic residues" evidence="10">
    <location>
        <begin position="69"/>
        <end position="78"/>
    </location>
</feature>
<dbReference type="EMBL" id="QGMG01000079">
    <property type="protein sequence ID" value="TVY57672.1"/>
    <property type="molecule type" value="Genomic_DNA"/>
</dbReference>
<dbReference type="AlphaFoldDB" id="A0A7D8UWV5"/>
<dbReference type="InterPro" id="IPR013087">
    <property type="entry name" value="Znf_C2H2_type"/>
</dbReference>
<dbReference type="PROSITE" id="PS00028">
    <property type="entry name" value="ZINC_FINGER_C2H2_1"/>
    <property type="match status" value="1"/>
</dbReference>
<dbReference type="GO" id="GO:1990526">
    <property type="term" value="C:Ste12p-Dig1p-Dig2p complex"/>
    <property type="evidence" value="ECO:0007669"/>
    <property type="project" value="TreeGrafter"/>
</dbReference>
<keyword evidence="5" id="KW-0862">Zinc</keyword>
<feature type="region of interest" description="Disordered" evidence="10">
    <location>
        <begin position="45"/>
        <end position="98"/>
    </location>
</feature>
<protein>
    <submittedName>
        <fullName evidence="12">Transcription factor steA</fullName>
    </submittedName>
</protein>
<evidence type="ECO:0000256" key="6">
    <source>
        <dbReference type="ARBA" id="ARBA00023015"/>
    </source>
</evidence>
<evidence type="ECO:0000256" key="3">
    <source>
        <dbReference type="ARBA" id="ARBA00022737"/>
    </source>
</evidence>
<dbReference type="InterPro" id="IPR036236">
    <property type="entry name" value="Znf_C2H2_sf"/>
</dbReference>
<organism evidence="12 13">
    <name type="scientific">Lachnellula cervina</name>
    <dbReference type="NCBI Taxonomy" id="1316786"/>
    <lineage>
        <taxon>Eukaryota</taxon>
        <taxon>Fungi</taxon>
        <taxon>Dikarya</taxon>
        <taxon>Ascomycota</taxon>
        <taxon>Pezizomycotina</taxon>
        <taxon>Leotiomycetes</taxon>
        <taxon>Helotiales</taxon>
        <taxon>Lachnaceae</taxon>
        <taxon>Lachnellula</taxon>
    </lineage>
</organism>
<dbReference type="Pfam" id="PF00096">
    <property type="entry name" value="zf-C2H2"/>
    <property type="match status" value="1"/>
</dbReference>
<keyword evidence="2" id="KW-0479">Metal-binding</keyword>
<keyword evidence="7" id="KW-0804">Transcription</keyword>
<comment type="subcellular location">
    <subcellularLocation>
        <location evidence="1">Nucleus</location>
    </subcellularLocation>
</comment>
<evidence type="ECO:0000256" key="5">
    <source>
        <dbReference type="ARBA" id="ARBA00022833"/>
    </source>
</evidence>
<evidence type="ECO:0000313" key="13">
    <source>
        <dbReference type="Proteomes" id="UP000481288"/>
    </source>
</evidence>
<keyword evidence="8" id="KW-0539">Nucleus</keyword>
<evidence type="ECO:0000256" key="9">
    <source>
        <dbReference type="PROSITE-ProRule" id="PRU00042"/>
    </source>
</evidence>
<dbReference type="PROSITE" id="PS50157">
    <property type="entry name" value="ZINC_FINGER_C2H2_2"/>
    <property type="match status" value="1"/>
</dbReference>
<dbReference type="GO" id="GO:0003700">
    <property type="term" value="F:DNA-binding transcription factor activity"/>
    <property type="evidence" value="ECO:0007669"/>
    <property type="project" value="TreeGrafter"/>
</dbReference>
<dbReference type="OrthoDB" id="654211at2759"/>
<dbReference type="Gene3D" id="3.30.160.60">
    <property type="entry name" value="Classic Zinc Finger"/>
    <property type="match status" value="1"/>
</dbReference>
<dbReference type="FunFam" id="3.30.160.60:FF:000243">
    <property type="entry name" value="Probable transcription factor steA"/>
    <property type="match status" value="1"/>
</dbReference>
<keyword evidence="4 9" id="KW-0863">Zinc-finger</keyword>
<reference evidence="12 13" key="1">
    <citation type="submission" date="2018-05" db="EMBL/GenBank/DDBJ databases">
        <title>Whole genome sequencing for identification of molecular markers to develop diagnostic detection tools for the regulated plant pathogen Lachnellula willkommii.</title>
        <authorList>
            <person name="Giroux E."/>
            <person name="Bilodeau G."/>
        </authorList>
    </citation>
    <scope>NUCLEOTIDE SEQUENCE [LARGE SCALE GENOMIC DNA]</scope>
    <source>
        <strain evidence="12 13">CBS 625.97</strain>
    </source>
</reference>
<evidence type="ECO:0000256" key="4">
    <source>
        <dbReference type="ARBA" id="ARBA00022771"/>
    </source>
</evidence>
<dbReference type="SMART" id="SM00355">
    <property type="entry name" value="ZnF_C2H2"/>
    <property type="match status" value="1"/>
</dbReference>
<keyword evidence="13" id="KW-1185">Reference proteome</keyword>
<keyword evidence="3" id="KW-0677">Repeat</keyword>
<name>A0A7D8UWV5_9HELO</name>
<sequence length="111" mass="12572">MVYKVSFYRLSIKPLTCYPSRHVRTHTQERPYICPHCNKAFSRSDNLAQHRRTHDRGDGSDGQYGSYSGEEEDYEGEDNLGPLEEASPNSENGYLPPACRNLSTVCNKACP</sequence>
<feature type="domain" description="C2H2-type" evidence="11">
    <location>
        <begin position="32"/>
        <end position="54"/>
    </location>
</feature>
<evidence type="ECO:0000256" key="8">
    <source>
        <dbReference type="ARBA" id="ARBA00023242"/>
    </source>
</evidence>
<accession>A0A7D8UWV5</accession>
<dbReference type="GO" id="GO:0008270">
    <property type="term" value="F:zinc ion binding"/>
    <property type="evidence" value="ECO:0007669"/>
    <property type="project" value="UniProtKB-KW"/>
</dbReference>
<evidence type="ECO:0000256" key="10">
    <source>
        <dbReference type="SAM" id="MobiDB-lite"/>
    </source>
</evidence>
<evidence type="ECO:0000256" key="1">
    <source>
        <dbReference type="ARBA" id="ARBA00004123"/>
    </source>
</evidence>